<accession>A0A8S4DB09</accession>
<dbReference type="InterPro" id="IPR032675">
    <property type="entry name" value="LRR_dom_sf"/>
</dbReference>
<dbReference type="SMART" id="SM00369">
    <property type="entry name" value="LRR_TYP"/>
    <property type="match status" value="26"/>
</dbReference>
<dbReference type="InterPro" id="IPR001611">
    <property type="entry name" value="Leu-rich_rpt"/>
</dbReference>
<dbReference type="AlphaFoldDB" id="A0A8S4DB09"/>
<dbReference type="EMBL" id="CAJHNJ030000003">
    <property type="protein sequence ID" value="CAG9092811.1"/>
    <property type="molecule type" value="Genomic_DNA"/>
</dbReference>
<dbReference type="SUPFAM" id="SSF52047">
    <property type="entry name" value="RNI-like"/>
    <property type="match status" value="1"/>
</dbReference>
<keyword evidence="2" id="KW-0677">Repeat</keyword>
<reference evidence="4" key="1">
    <citation type="submission" date="2020-11" db="EMBL/GenBank/DDBJ databases">
        <authorList>
            <person name="Whiteford S."/>
        </authorList>
    </citation>
    <scope>NUCLEOTIDE SEQUENCE</scope>
</reference>
<protein>
    <submittedName>
        <fullName evidence="4">(diamondback moth) hypothetical protein</fullName>
    </submittedName>
</protein>
<keyword evidence="3" id="KW-0732">Signal</keyword>
<feature type="signal peptide" evidence="3">
    <location>
        <begin position="1"/>
        <end position="17"/>
    </location>
</feature>
<sequence length="1230" mass="130791">MSRVAAVLLLVLAGAAPSPPAPPAPLEPPDPAAVAPPPPRCRLAPLCLCPKDHFICNDVPFHIFPESAAVGGARHVSLAGAALGALREGALAAPLRTLLLHACRLHALDPRALLSMSESLASLDLGYNELSALPLDALRPLRALNWLNLQNNHIGELPADAEWGALGDSLTSLSLSNNELVVLHGGALAGLRRLTRLELDGNRLRALQPGALPPSLTALLLAGNLLPGAPPDPLPRLQLLQLRDNMLHAPRAPPPAPLPRLHTLDLSYNQLSAATLEQLLQTAHARRLVLDLNELHELPARVFRPPLERLSAAHNRLRALPAAGLLRARRELQQLELDHNLLAALPPELRELEHCRHLSVAYNQLTELGALPPRLQSLGAAGNLLARWPAALAGLEPGSLRRLDLGYNRLAELLPEYWGPWSAALDTLDLRGNRLAALAAGALPDTLPLRELLLGFNDLYLVDAGALPPALRVLELSSALLGGALPAGAALAGLQGLALDNNNVHHVTGRDLAAFASLEFLNLDFNKIVRFPSEWSAGGAAVPRLRELRLAYNYVSHVEPAFLRQLPALRRLDLAHNHLRALAGGALAGLPALQHARLCGNQLASLAPAALRDLPRLQLLELQENRLRELSAASLQGVGDVASGLVLNVSHNLLNSLRGGGGALPVHVLDLSHNRLEETSEEFFSSVAASVRRVDLGHNQLRRLEHAALGALPRLEVLLLRHNNISVMRRRALLALPALAELDVAHNQLRALPPALLSGSTQLRRLLLNNNLLRSLPRDALAGAPVEHLDLSDNLLAVFPGGALGGAGASLRRLELGGNRLEHLDAAMFGELSALRELGLARNALSVLPDNTFASLARLRRLDLAHNALKTNFKELFHNLPELRHLVLAGCGLRALPRLPLEQLTHLELADNRVAAWREADARPLAALRVLGLARNELGALRAAMWAPLARLVQLDLGGNPLGALGAADLQPLAQLQRLRLAHLPQLDVVSPLVLAPLLALRSLELDVPAGGALPGALLAAASHVEALTLWVRDEELAGQLAGLRAPKLRVLEVRGAALQRVAAGALAALGGQRALALRLAGTRVAALPAGLARPLLAVPHLALDLSDNALVDLAPAALYDNLTDWNRRATNLLPGGLVVSGNALRCGCAVAWLGGWLRRWAAEAGAARGAGGAAAAGWCWRGAQRVPLLELQADAAECAASALSSRAPPRTAPHAAELLLTLLLYRALR</sequence>
<gene>
    <name evidence="4" type="ORF">PLXY2_LOCUS1118</name>
</gene>
<dbReference type="InterPro" id="IPR003591">
    <property type="entry name" value="Leu-rich_rpt_typical-subtyp"/>
</dbReference>
<dbReference type="PROSITE" id="PS51450">
    <property type="entry name" value="LRR"/>
    <property type="match status" value="1"/>
</dbReference>
<dbReference type="SMART" id="SM00368">
    <property type="entry name" value="LRR_RI"/>
    <property type="match status" value="8"/>
</dbReference>
<dbReference type="Gene3D" id="3.80.10.10">
    <property type="entry name" value="Ribonuclease Inhibitor"/>
    <property type="match status" value="5"/>
</dbReference>
<dbReference type="InterPro" id="IPR050333">
    <property type="entry name" value="SLRP"/>
</dbReference>
<evidence type="ECO:0000256" key="3">
    <source>
        <dbReference type="SAM" id="SignalP"/>
    </source>
</evidence>
<dbReference type="SMART" id="SM00364">
    <property type="entry name" value="LRR_BAC"/>
    <property type="match status" value="11"/>
</dbReference>
<comment type="caution">
    <text evidence="4">The sequence shown here is derived from an EMBL/GenBank/DDBJ whole genome shotgun (WGS) entry which is preliminary data.</text>
</comment>
<proteinExistence type="predicted"/>
<dbReference type="SUPFAM" id="SSF52058">
    <property type="entry name" value="L domain-like"/>
    <property type="match status" value="3"/>
</dbReference>
<dbReference type="Pfam" id="PF13855">
    <property type="entry name" value="LRR_8"/>
    <property type="match status" value="5"/>
</dbReference>
<dbReference type="Proteomes" id="UP000653454">
    <property type="component" value="Unassembled WGS sequence"/>
</dbReference>
<feature type="chain" id="PRO_5035846009" evidence="3">
    <location>
        <begin position="18"/>
        <end position="1230"/>
    </location>
</feature>
<keyword evidence="5" id="KW-1185">Reference proteome</keyword>
<dbReference type="PANTHER" id="PTHR45712:SF22">
    <property type="entry name" value="INSULIN-LIKE GROWTH FACTOR-BINDING PROTEIN COMPLEX ACID LABILE SUBUNIT"/>
    <property type="match status" value="1"/>
</dbReference>
<evidence type="ECO:0000256" key="2">
    <source>
        <dbReference type="ARBA" id="ARBA00022737"/>
    </source>
</evidence>
<organism evidence="4 5">
    <name type="scientific">Plutella xylostella</name>
    <name type="common">Diamondback moth</name>
    <name type="synonym">Plutella maculipennis</name>
    <dbReference type="NCBI Taxonomy" id="51655"/>
    <lineage>
        <taxon>Eukaryota</taxon>
        <taxon>Metazoa</taxon>
        <taxon>Ecdysozoa</taxon>
        <taxon>Arthropoda</taxon>
        <taxon>Hexapoda</taxon>
        <taxon>Insecta</taxon>
        <taxon>Pterygota</taxon>
        <taxon>Neoptera</taxon>
        <taxon>Endopterygota</taxon>
        <taxon>Lepidoptera</taxon>
        <taxon>Glossata</taxon>
        <taxon>Ditrysia</taxon>
        <taxon>Yponomeutoidea</taxon>
        <taxon>Plutellidae</taxon>
        <taxon>Plutella</taxon>
    </lineage>
</organism>
<evidence type="ECO:0000256" key="1">
    <source>
        <dbReference type="ARBA" id="ARBA00022614"/>
    </source>
</evidence>
<keyword evidence="1" id="KW-0433">Leucine-rich repeat</keyword>
<evidence type="ECO:0000313" key="5">
    <source>
        <dbReference type="Proteomes" id="UP000653454"/>
    </source>
</evidence>
<evidence type="ECO:0000313" key="4">
    <source>
        <dbReference type="EMBL" id="CAG9092811.1"/>
    </source>
</evidence>
<dbReference type="PANTHER" id="PTHR45712">
    <property type="entry name" value="AGAP008170-PA"/>
    <property type="match status" value="1"/>
</dbReference>
<name>A0A8S4DB09_PLUXY</name>